<dbReference type="RefSeq" id="WP_309941547.1">
    <property type="nucleotide sequence ID" value="NZ_AP025305.1"/>
</dbReference>
<keyword evidence="1" id="KW-1133">Transmembrane helix</keyword>
<keyword evidence="3" id="KW-1185">Reference proteome</keyword>
<accession>A0AAE3XN94</accession>
<gene>
    <name evidence="2" type="ORF">HNQ88_004132</name>
</gene>
<evidence type="ECO:0000313" key="2">
    <source>
        <dbReference type="EMBL" id="MDR6241056.1"/>
    </source>
</evidence>
<reference evidence="2" key="1">
    <citation type="submission" date="2023-07" db="EMBL/GenBank/DDBJ databases">
        <title>Genomic Encyclopedia of Type Strains, Phase IV (KMG-IV): sequencing the most valuable type-strain genomes for metagenomic binning, comparative biology and taxonomic classification.</title>
        <authorList>
            <person name="Goeker M."/>
        </authorList>
    </citation>
    <scope>NUCLEOTIDE SEQUENCE</scope>
    <source>
        <strain evidence="2">DSM 26174</strain>
    </source>
</reference>
<dbReference type="EMBL" id="JAVDQD010000006">
    <property type="protein sequence ID" value="MDR6241056.1"/>
    <property type="molecule type" value="Genomic_DNA"/>
</dbReference>
<sequence length="204" mass="23417">MIGCLYLNKEGDDANVIRLYDTKVEIIEKGVEKVIFMDELTTVSLVAKKFLVPLVSGGIVFFFTLIYMLKAAFFPVALSFSLLIVSFLMFFYGWRGYTEVRIETIFPEHDSIFVFRRMGVKAKAFFDLMNQFIYSFGSGEYLIGAKVVDTEGSDCLCVPLYAKYMDPKIYDRNASPSERVNISLYALRDIRTKEGKCYYLLEKA</sequence>
<dbReference type="Proteomes" id="UP001185092">
    <property type="component" value="Unassembled WGS sequence"/>
</dbReference>
<keyword evidence="1" id="KW-0472">Membrane</keyword>
<dbReference type="AlphaFoldDB" id="A0AAE3XN94"/>
<feature type="transmembrane region" description="Helical" evidence="1">
    <location>
        <begin position="73"/>
        <end position="94"/>
    </location>
</feature>
<comment type="caution">
    <text evidence="2">The sequence shown here is derived from an EMBL/GenBank/DDBJ whole genome shotgun (WGS) entry which is preliminary data.</text>
</comment>
<protein>
    <submittedName>
        <fullName evidence="2">Uncharacterized protein</fullName>
    </submittedName>
</protein>
<feature type="transmembrane region" description="Helical" evidence="1">
    <location>
        <begin position="50"/>
        <end position="67"/>
    </location>
</feature>
<evidence type="ECO:0000256" key="1">
    <source>
        <dbReference type="SAM" id="Phobius"/>
    </source>
</evidence>
<name>A0AAE3XN94_9BACT</name>
<keyword evidence="1" id="KW-0812">Transmembrane</keyword>
<organism evidence="2 3">
    <name type="scientific">Aureibacter tunicatorum</name>
    <dbReference type="NCBI Taxonomy" id="866807"/>
    <lineage>
        <taxon>Bacteria</taxon>
        <taxon>Pseudomonadati</taxon>
        <taxon>Bacteroidota</taxon>
        <taxon>Cytophagia</taxon>
        <taxon>Cytophagales</taxon>
        <taxon>Persicobacteraceae</taxon>
        <taxon>Aureibacter</taxon>
    </lineage>
</organism>
<proteinExistence type="predicted"/>
<evidence type="ECO:0000313" key="3">
    <source>
        <dbReference type="Proteomes" id="UP001185092"/>
    </source>
</evidence>